<feature type="active site" evidence="12">
    <location>
        <position position="191"/>
    </location>
</feature>
<evidence type="ECO:0000256" key="7">
    <source>
        <dbReference type="ARBA" id="ARBA00022840"/>
    </source>
</evidence>
<comment type="catalytic activity">
    <reaction evidence="9 12">
        <text>D-ribose 5-phosphate + ATP = 5-phospho-alpha-D-ribose 1-diphosphate + AMP + H(+)</text>
        <dbReference type="Rhea" id="RHEA:15609"/>
        <dbReference type="ChEBI" id="CHEBI:15378"/>
        <dbReference type="ChEBI" id="CHEBI:30616"/>
        <dbReference type="ChEBI" id="CHEBI:58017"/>
        <dbReference type="ChEBI" id="CHEBI:78346"/>
        <dbReference type="ChEBI" id="CHEBI:456215"/>
        <dbReference type="EC" id="2.7.6.1"/>
    </reaction>
</comment>
<comment type="cofactor">
    <cofactor evidence="12">
        <name>Mg(2+)</name>
        <dbReference type="ChEBI" id="CHEBI:18420"/>
    </cofactor>
    <text evidence="12">Binds 2 Mg(2+) ions per subunit.</text>
</comment>
<evidence type="ECO:0000313" key="14">
    <source>
        <dbReference type="EMBL" id="HER44519.1"/>
    </source>
</evidence>
<sequence length="310" mass="33807">MDLVTLMSGNANTELSGKIASYLGRELCDVEVDRFSDGEIRVNIHENIRGKDVFIIQPTLPPADNLLELLILIDACYRASANRITAVIPYYGYARQDRKDQPRVPITAKLVANLIETAGAHRVLALELHAAQIQGFFDIQVDNLFAAPVMLEYIREKNFNDLTVVSPDVGGIKMGRAFAKRLDANLAIVDKRRTGADESEVMNVIGEVAGSDIIILDDIISTAGTITQAAQVLKDAGAGSIMAMATHPVFSGQALEKLENSCIEEVVVTNSIPFKDNGECSRIKVLDVAPLLGEAIKRIHMEESISMLFV</sequence>
<dbReference type="InterPro" id="IPR037515">
    <property type="entry name" value="Rib-P_diPkinase_bac"/>
</dbReference>
<feature type="binding site" evidence="12">
    <location>
        <begin position="95"/>
        <end position="96"/>
    </location>
    <ligand>
        <name>ATP</name>
        <dbReference type="ChEBI" id="CHEBI:30616"/>
    </ligand>
</feature>
<evidence type="ECO:0000256" key="3">
    <source>
        <dbReference type="ARBA" id="ARBA00022723"/>
    </source>
</evidence>
<protein>
    <recommendedName>
        <fullName evidence="12">Ribose-phosphate pyrophosphokinase</fullName>
        <shortName evidence="12">RPPK</shortName>
        <ecNumber evidence="12">2.7.6.1</ecNumber>
    </recommendedName>
    <alternativeName>
        <fullName evidence="12">5-phospho-D-ribosyl alpha-1-diphosphate synthase</fullName>
    </alternativeName>
    <alternativeName>
        <fullName evidence="12">Phosphoribosyl diphosphate synthase</fullName>
    </alternativeName>
    <alternativeName>
        <fullName evidence="12">Phosphoribosyl pyrophosphate synthase</fullName>
        <shortName evidence="12">P-Rib-PP synthase</shortName>
        <shortName evidence="12">PRPP synthase</shortName>
        <shortName evidence="12">PRPPase</shortName>
    </alternativeName>
</protein>
<organism evidence="14">
    <name type="scientific">Eiseniibacteriota bacterium</name>
    <dbReference type="NCBI Taxonomy" id="2212470"/>
    <lineage>
        <taxon>Bacteria</taxon>
        <taxon>Candidatus Eiseniibacteriota</taxon>
    </lineage>
</organism>
<evidence type="ECO:0000256" key="12">
    <source>
        <dbReference type="HAMAP-Rule" id="MF_00583"/>
    </source>
</evidence>
<accession>A0A7V2AWI2</accession>
<evidence type="ECO:0000256" key="10">
    <source>
        <dbReference type="ARBA" id="ARBA00054914"/>
    </source>
</evidence>
<evidence type="ECO:0000256" key="1">
    <source>
        <dbReference type="ARBA" id="ARBA00004996"/>
    </source>
</evidence>
<dbReference type="GO" id="GO:0006164">
    <property type="term" value="P:purine nucleotide biosynthetic process"/>
    <property type="evidence" value="ECO:0007669"/>
    <property type="project" value="TreeGrafter"/>
</dbReference>
<feature type="binding site" evidence="12">
    <location>
        <position position="217"/>
    </location>
    <ligand>
        <name>D-ribose 5-phosphate</name>
        <dbReference type="ChEBI" id="CHEBI:78346"/>
    </ligand>
</feature>
<dbReference type="FunFam" id="3.40.50.2020:FF:000001">
    <property type="entry name" value="Ribose-phosphate pyrophosphokinase"/>
    <property type="match status" value="1"/>
</dbReference>
<comment type="subunit">
    <text evidence="12">Homohexamer.</text>
</comment>
<feature type="binding site" evidence="12">
    <location>
        <position position="193"/>
    </location>
    <ligand>
        <name>D-ribose 5-phosphate</name>
        <dbReference type="ChEBI" id="CHEBI:78346"/>
    </ligand>
</feature>
<dbReference type="SUPFAM" id="SSF53271">
    <property type="entry name" value="PRTase-like"/>
    <property type="match status" value="1"/>
</dbReference>
<dbReference type="PANTHER" id="PTHR10210">
    <property type="entry name" value="RIBOSE-PHOSPHATE DIPHOSPHOKINASE FAMILY MEMBER"/>
    <property type="match status" value="1"/>
</dbReference>
<proteinExistence type="inferred from homology"/>
<feature type="binding site" evidence="12">
    <location>
        <position position="129"/>
    </location>
    <ligand>
        <name>Mg(2+)</name>
        <dbReference type="ChEBI" id="CHEBI:18420"/>
    </ligand>
</feature>
<dbReference type="Proteomes" id="UP000886069">
    <property type="component" value="Unassembled WGS sequence"/>
</dbReference>
<feature type="domain" description="Ribose-phosphate pyrophosphokinase N-terminal" evidence="13">
    <location>
        <begin position="5"/>
        <end position="119"/>
    </location>
</feature>
<dbReference type="PANTHER" id="PTHR10210:SF41">
    <property type="entry name" value="RIBOSE-PHOSPHATE PYROPHOSPHOKINASE 1, CHLOROPLASTIC"/>
    <property type="match status" value="1"/>
</dbReference>
<dbReference type="EC" id="2.7.6.1" evidence="12"/>
<comment type="function">
    <text evidence="10 12">Involved in the biosynthesis of the central metabolite phospho-alpha-D-ribosyl-1-pyrophosphate (PRPP) via the transfer of pyrophosphoryl group from ATP to 1-hydroxyl of ribose-5-phosphate (Rib-5-P).</text>
</comment>
<dbReference type="CDD" id="cd06223">
    <property type="entry name" value="PRTases_typeI"/>
    <property type="match status" value="1"/>
</dbReference>
<dbReference type="GO" id="GO:0016301">
    <property type="term" value="F:kinase activity"/>
    <property type="evidence" value="ECO:0007669"/>
    <property type="project" value="UniProtKB-KW"/>
</dbReference>
<keyword evidence="5 12" id="KW-0547">Nucleotide-binding</keyword>
<dbReference type="Pfam" id="PF14572">
    <property type="entry name" value="Pribosyl_synth"/>
    <property type="match status" value="1"/>
</dbReference>
<keyword evidence="12" id="KW-0963">Cytoplasm</keyword>
<keyword evidence="2 12" id="KW-0808">Transferase</keyword>
<dbReference type="InterPro" id="IPR000836">
    <property type="entry name" value="PRTase_dom"/>
</dbReference>
<dbReference type="GO" id="GO:0005524">
    <property type="term" value="F:ATP binding"/>
    <property type="evidence" value="ECO:0007669"/>
    <property type="project" value="UniProtKB-KW"/>
</dbReference>
<evidence type="ECO:0000256" key="6">
    <source>
        <dbReference type="ARBA" id="ARBA00022777"/>
    </source>
</evidence>
<comment type="similarity">
    <text evidence="11 12">Belongs to the ribose-phosphate pyrophosphokinase family. Class I subfamily.</text>
</comment>
<comment type="caution">
    <text evidence="14">The sequence shown here is derived from an EMBL/GenBank/DDBJ whole genome shotgun (WGS) entry which is preliminary data.</text>
</comment>
<dbReference type="InterPro" id="IPR029099">
    <property type="entry name" value="Pribosyltran_N"/>
</dbReference>
<name>A0A7V2AWI2_UNCEI</name>
<evidence type="ECO:0000256" key="8">
    <source>
        <dbReference type="ARBA" id="ARBA00022842"/>
    </source>
</evidence>
<dbReference type="GO" id="GO:0005737">
    <property type="term" value="C:cytoplasm"/>
    <property type="evidence" value="ECO:0007669"/>
    <property type="project" value="UniProtKB-SubCell"/>
</dbReference>
<comment type="pathway">
    <text evidence="1 12">Metabolic intermediate biosynthesis; 5-phospho-alpha-D-ribose 1-diphosphate biosynthesis; 5-phospho-alpha-D-ribose 1-diphosphate from D-ribose 5-phosphate (route I): step 1/1.</text>
</comment>
<dbReference type="InterPro" id="IPR005946">
    <property type="entry name" value="Rib-P_diPkinase"/>
</dbReference>
<dbReference type="Gene3D" id="3.40.50.2020">
    <property type="match status" value="2"/>
</dbReference>
<keyword evidence="8 12" id="KW-0460">Magnesium</keyword>
<dbReference type="HAMAP" id="MF_00583_B">
    <property type="entry name" value="RibP_PPkinase_B"/>
    <property type="match status" value="1"/>
</dbReference>
<dbReference type="AlphaFoldDB" id="A0A7V2AWI2"/>
<keyword evidence="6 12" id="KW-0418">Kinase</keyword>
<dbReference type="SMART" id="SM01400">
    <property type="entry name" value="Pribosyltran_N"/>
    <property type="match status" value="1"/>
</dbReference>
<dbReference type="InterPro" id="IPR029057">
    <property type="entry name" value="PRTase-like"/>
</dbReference>
<keyword evidence="4 12" id="KW-0545">Nucleotide biosynthesis</keyword>
<evidence type="ECO:0000256" key="11">
    <source>
        <dbReference type="ARBA" id="ARBA00061444"/>
    </source>
</evidence>
<evidence type="ECO:0000256" key="2">
    <source>
        <dbReference type="ARBA" id="ARBA00022679"/>
    </source>
</evidence>
<evidence type="ECO:0000256" key="5">
    <source>
        <dbReference type="ARBA" id="ARBA00022741"/>
    </source>
</evidence>
<dbReference type="GO" id="GO:0004749">
    <property type="term" value="F:ribose phosphate diphosphokinase activity"/>
    <property type="evidence" value="ECO:0007669"/>
    <property type="project" value="UniProtKB-UniRule"/>
</dbReference>
<reference evidence="14" key="1">
    <citation type="journal article" date="2020" name="mSystems">
        <title>Genome- and Community-Level Interaction Insights into Carbon Utilization and Element Cycling Functions of Hydrothermarchaeota in Hydrothermal Sediment.</title>
        <authorList>
            <person name="Zhou Z."/>
            <person name="Liu Y."/>
            <person name="Xu W."/>
            <person name="Pan J."/>
            <person name="Luo Z.H."/>
            <person name="Li M."/>
        </authorList>
    </citation>
    <scope>NUCLEOTIDE SEQUENCE [LARGE SCALE GENOMIC DNA]</scope>
    <source>
        <strain evidence="14">SpSt-1233</strain>
    </source>
</reference>
<dbReference type="EMBL" id="DSEC01000622">
    <property type="protein sequence ID" value="HER44519.1"/>
    <property type="molecule type" value="Genomic_DNA"/>
</dbReference>
<dbReference type="NCBIfam" id="NF002320">
    <property type="entry name" value="PRK01259.1"/>
    <property type="match status" value="1"/>
</dbReference>
<dbReference type="GO" id="GO:0000287">
    <property type="term" value="F:magnesium ion binding"/>
    <property type="evidence" value="ECO:0007669"/>
    <property type="project" value="UniProtKB-UniRule"/>
</dbReference>
<keyword evidence="3 12" id="KW-0479">Metal-binding</keyword>
<feature type="binding site" evidence="12">
    <location>
        <begin position="37"/>
        <end position="39"/>
    </location>
    <ligand>
        <name>ATP</name>
        <dbReference type="ChEBI" id="CHEBI:30616"/>
    </ligand>
</feature>
<dbReference type="GO" id="GO:0006015">
    <property type="term" value="P:5-phosphoribose 1-diphosphate biosynthetic process"/>
    <property type="evidence" value="ECO:0007669"/>
    <property type="project" value="UniProtKB-UniRule"/>
</dbReference>
<keyword evidence="7 12" id="KW-0067">ATP-binding</keyword>
<dbReference type="GO" id="GO:0002189">
    <property type="term" value="C:ribose phosphate diphosphokinase complex"/>
    <property type="evidence" value="ECO:0007669"/>
    <property type="project" value="TreeGrafter"/>
</dbReference>
<gene>
    <name evidence="12" type="primary">prs</name>
    <name evidence="14" type="ORF">ENO08_08685</name>
</gene>
<evidence type="ECO:0000256" key="9">
    <source>
        <dbReference type="ARBA" id="ARBA00049535"/>
    </source>
</evidence>
<comment type="caution">
    <text evidence="12">Lacks conserved residue(s) required for the propagation of feature annotation.</text>
</comment>
<feature type="binding site" evidence="12">
    <location>
        <position position="168"/>
    </location>
    <ligand>
        <name>Mg(2+)</name>
        <dbReference type="ChEBI" id="CHEBI:18420"/>
    </ligand>
</feature>
<dbReference type="NCBIfam" id="TIGR01251">
    <property type="entry name" value="ribP_PPkin"/>
    <property type="match status" value="1"/>
</dbReference>
<dbReference type="UniPathway" id="UPA00087">
    <property type="reaction ID" value="UER00172"/>
</dbReference>
<evidence type="ECO:0000259" key="13">
    <source>
        <dbReference type="Pfam" id="PF13793"/>
    </source>
</evidence>
<dbReference type="Pfam" id="PF13793">
    <property type="entry name" value="Pribosyltran_N"/>
    <property type="match status" value="1"/>
</dbReference>
<comment type="subcellular location">
    <subcellularLocation>
        <location evidence="12">Cytoplasm</location>
    </subcellularLocation>
</comment>
<evidence type="ECO:0000256" key="4">
    <source>
        <dbReference type="ARBA" id="ARBA00022727"/>
    </source>
</evidence>